<dbReference type="AlphaFoldDB" id="A0A7X6KTZ8"/>
<protein>
    <submittedName>
        <fullName evidence="3">Maleylpyruvate isomerase family mycothiol-dependent enzyme</fullName>
    </submittedName>
</protein>
<dbReference type="GO" id="GO:0046872">
    <property type="term" value="F:metal ion binding"/>
    <property type="evidence" value="ECO:0007669"/>
    <property type="project" value="InterPro"/>
</dbReference>
<keyword evidence="4" id="KW-1185">Reference proteome</keyword>
<dbReference type="GO" id="GO:0016853">
    <property type="term" value="F:isomerase activity"/>
    <property type="evidence" value="ECO:0007669"/>
    <property type="project" value="UniProtKB-KW"/>
</dbReference>
<dbReference type="NCBIfam" id="TIGR03083">
    <property type="entry name" value="maleylpyruvate isomerase family mycothiol-dependent enzyme"/>
    <property type="match status" value="1"/>
</dbReference>
<dbReference type="SUPFAM" id="SSF55718">
    <property type="entry name" value="SCP-like"/>
    <property type="match status" value="1"/>
</dbReference>
<dbReference type="EMBL" id="JAAXOX010000002">
    <property type="protein sequence ID" value="NKY22276.1"/>
    <property type="molecule type" value="Genomic_DNA"/>
</dbReference>
<dbReference type="InterPro" id="IPR017517">
    <property type="entry name" value="Maleyloyr_isom"/>
</dbReference>
<dbReference type="SUPFAM" id="SSF109854">
    <property type="entry name" value="DinB/YfiT-like putative metalloenzymes"/>
    <property type="match status" value="1"/>
</dbReference>
<sequence length="264" mass="29768">MTEHEAAEELRQRQGTGARYDDPAAPATTLSWARRGTAYFARQLNTLTDAELDQPSLLPGWSRRHLIAHVGYNARALARLAEWARTGIEHPMYTGRQQRDREIAFGSTLPSRALRFLFLHSEVHLNVEWRDLRGAEWEQEVRTVQGRAVPVQETAWMRTREVWVHAVDLDAGGSYLDFPPEVLDALLGDVIAAWDRREEAVSLVLDPTDRVHRVTVGDAGGPVIRGRTADLVRWLTGRGARRLTLAGGTEVLDRADLPALPRWF</sequence>
<dbReference type="InterPro" id="IPR024344">
    <property type="entry name" value="MDMPI_metal-binding"/>
</dbReference>
<proteinExistence type="predicted"/>
<dbReference type="Pfam" id="PF11716">
    <property type="entry name" value="MDMPI_N"/>
    <property type="match status" value="1"/>
</dbReference>
<dbReference type="InterPro" id="IPR036527">
    <property type="entry name" value="SCP2_sterol-bd_dom_sf"/>
</dbReference>
<keyword evidence="3" id="KW-0413">Isomerase</keyword>
<feature type="compositionally biased region" description="Basic and acidic residues" evidence="1">
    <location>
        <begin position="1"/>
        <end position="12"/>
    </location>
</feature>
<dbReference type="Gene3D" id="1.20.120.450">
    <property type="entry name" value="dinb family like domain"/>
    <property type="match status" value="1"/>
</dbReference>
<reference evidence="3 4" key="1">
    <citation type="submission" date="2020-04" db="EMBL/GenBank/DDBJ databases">
        <title>MicrobeNet Type strains.</title>
        <authorList>
            <person name="Nicholson A.C."/>
        </authorList>
    </citation>
    <scope>NUCLEOTIDE SEQUENCE [LARGE SCALE GENOMIC DNA]</scope>
    <source>
        <strain evidence="3 4">ATCC BAA-788</strain>
    </source>
</reference>
<name>A0A7X6KTZ8_9CELL</name>
<feature type="domain" description="Mycothiol-dependent maleylpyruvate isomerase metal-binding" evidence="2">
    <location>
        <begin position="34"/>
        <end position="169"/>
    </location>
</feature>
<dbReference type="Gene3D" id="3.30.1050.20">
    <property type="match status" value="1"/>
</dbReference>
<organism evidence="3 4">
    <name type="scientific">Cellulomonas denverensis</name>
    <dbReference type="NCBI Taxonomy" id="264297"/>
    <lineage>
        <taxon>Bacteria</taxon>
        <taxon>Bacillati</taxon>
        <taxon>Actinomycetota</taxon>
        <taxon>Actinomycetes</taxon>
        <taxon>Micrococcales</taxon>
        <taxon>Cellulomonadaceae</taxon>
        <taxon>Cellulomonas</taxon>
    </lineage>
</organism>
<keyword evidence="3" id="KW-0670">Pyruvate</keyword>
<gene>
    <name evidence="3" type="ORF">HGA03_06305</name>
</gene>
<feature type="region of interest" description="Disordered" evidence="1">
    <location>
        <begin position="1"/>
        <end position="24"/>
    </location>
</feature>
<dbReference type="InterPro" id="IPR034660">
    <property type="entry name" value="DinB/YfiT-like"/>
</dbReference>
<evidence type="ECO:0000313" key="3">
    <source>
        <dbReference type="EMBL" id="NKY22276.1"/>
    </source>
</evidence>
<evidence type="ECO:0000256" key="1">
    <source>
        <dbReference type="SAM" id="MobiDB-lite"/>
    </source>
</evidence>
<evidence type="ECO:0000313" key="4">
    <source>
        <dbReference type="Proteomes" id="UP000581206"/>
    </source>
</evidence>
<evidence type="ECO:0000259" key="2">
    <source>
        <dbReference type="Pfam" id="PF11716"/>
    </source>
</evidence>
<comment type="caution">
    <text evidence="3">The sequence shown here is derived from an EMBL/GenBank/DDBJ whole genome shotgun (WGS) entry which is preliminary data.</text>
</comment>
<dbReference type="Proteomes" id="UP000581206">
    <property type="component" value="Unassembled WGS sequence"/>
</dbReference>
<accession>A0A7X6KTZ8</accession>